<evidence type="ECO:0000256" key="5">
    <source>
        <dbReference type="ARBA" id="ARBA00022989"/>
    </source>
</evidence>
<dbReference type="PROSITE" id="PS50283">
    <property type="entry name" value="NA_SOLUT_SYMP_3"/>
    <property type="match status" value="1"/>
</dbReference>
<reference evidence="10" key="1">
    <citation type="submission" date="2019-07" db="EMBL/GenBank/DDBJ databases">
        <authorList>
            <person name="Palmer J.M."/>
        </authorList>
    </citation>
    <scope>NUCLEOTIDE SEQUENCE</scope>
    <source>
        <strain evidence="10">PC9</strain>
    </source>
</reference>
<evidence type="ECO:0000256" key="6">
    <source>
        <dbReference type="ARBA" id="ARBA00023136"/>
    </source>
</evidence>
<gene>
    <name evidence="10" type="ORF">PC9H_008565</name>
</gene>
<evidence type="ECO:0000256" key="3">
    <source>
        <dbReference type="ARBA" id="ARBA00022448"/>
    </source>
</evidence>
<keyword evidence="4 9" id="KW-0812">Transmembrane</keyword>
<name>A0A8H7DRR2_PLEOS</name>
<feature type="transmembrane region" description="Helical" evidence="9">
    <location>
        <begin position="350"/>
        <end position="368"/>
    </location>
</feature>
<dbReference type="InterPro" id="IPR001734">
    <property type="entry name" value="Na/solute_symporter"/>
</dbReference>
<evidence type="ECO:0000256" key="9">
    <source>
        <dbReference type="SAM" id="Phobius"/>
    </source>
</evidence>
<dbReference type="EMBL" id="JACETU010000006">
    <property type="protein sequence ID" value="KAF7426198.1"/>
    <property type="molecule type" value="Genomic_DNA"/>
</dbReference>
<feature type="transmembrane region" description="Helical" evidence="9">
    <location>
        <begin position="12"/>
        <end position="29"/>
    </location>
</feature>
<dbReference type="Proteomes" id="UP000623687">
    <property type="component" value="Unassembled WGS sequence"/>
</dbReference>
<dbReference type="GO" id="GO:0005886">
    <property type="term" value="C:plasma membrane"/>
    <property type="evidence" value="ECO:0007669"/>
    <property type="project" value="TreeGrafter"/>
</dbReference>
<dbReference type="InterPro" id="IPR050277">
    <property type="entry name" value="Sodium:Solute_Symporter"/>
</dbReference>
<feature type="transmembrane region" description="Helical" evidence="9">
    <location>
        <begin position="228"/>
        <end position="247"/>
    </location>
</feature>
<dbReference type="Pfam" id="PF00474">
    <property type="entry name" value="SSF"/>
    <property type="match status" value="1"/>
</dbReference>
<evidence type="ECO:0000313" key="10">
    <source>
        <dbReference type="EMBL" id="KAF7426198.1"/>
    </source>
</evidence>
<keyword evidence="11" id="KW-1185">Reference proteome</keyword>
<evidence type="ECO:0008006" key="12">
    <source>
        <dbReference type="Google" id="ProtNLM"/>
    </source>
</evidence>
<feature type="transmembrane region" description="Helical" evidence="9">
    <location>
        <begin position="158"/>
        <end position="177"/>
    </location>
</feature>
<dbReference type="GO" id="GO:0015606">
    <property type="term" value="F:spermidine transmembrane transporter activity"/>
    <property type="evidence" value="ECO:0007669"/>
    <property type="project" value="TreeGrafter"/>
</dbReference>
<evidence type="ECO:0000256" key="2">
    <source>
        <dbReference type="ARBA" id="ARBA00006434"/>
    </source>
</evidence>
<feature type="transmembrane region" description="Helical" evidence="9">
    <location>
        <begin position="374"/>
        <end position="396"/>
    </location>
</feature>
<evidence type="ECO:0000256" key="4">
    <source>
        <dbReference type="ARBA" id="ARBA00022692"/>
    </source>
</evidence>
<organism evidence="10 11">
    <name type="scientific">Pleurotus ostreatus</name>
    <name type="common">Oyster mushroom</name>
    <name type="synonym">White-rot fungus</name>
    <dbReference type="NCBI Taxonomy" id="5322"/>
    <lineage>
        <taxon>Eukaryota</taxon>
        <taxon>Fungi</taxon>
        <taxon>Dikarya</taxon>
        <taxon>Basidiomycota</taxon>
        <taxon>Agaricomycotina</taxon>
        <taxon>Agaricomycetes</taxon>
        <taxon>Agaricomycetidae</taxon>
        <taxon>Agaricales</taxon>
        <taxon>Pleurotineae</taxon>
        <taxon>Pleurotaceae</taxon>
        <taxon>Pleurotus</taxon>
    </lineage>
</organism>
<feature type="compositionally biased region" description="Basic and acidic residues" evidence="8">
    <location>
        <begin position="530"/>
        <end position="552"/>
    </location>
</feature>
<dbReference type="Gene3D" id="1.20.1730.10">
    <property type="entry name" value="Sodium/glucose cotransporter"/>
    <property type="match status" value="1"/>
</dbReference>
<accession>A0A8H7DRR2</accession>
<dbReference type="GeneID" id="59378383"/>
<feature type="transmembrane region" description="Helical" evidence="9">
    <location>
        <begin position="259"/>
        <end position="282"/>
    </location>
</feature>
<feature type="transmembrane region" description="Helical" evidence="9">
    <location>
        <begin position="449"/>
        <end position="472"/>
    </location>
</feature>
<dbReference type="RefSeq" id="XP_036629502.1">
    <property type="nucleotide sequence ID" value="XM_036778074.1"/>
</dbReference>
<feature type="transmembrane region" description="Helical" evidence="9">
    <location>
        <begin position="79"/>
        <end position="97"/>
    </location>
</feature>
<feature type="region of interest" description="Disordered" evidence="8">
    <location>
        <begin position="517"/>
        <end position="552"/>
    </location>
</feature>
<feature type="transmembrane region" description="Helical" evidence="9">
    <location>
        <begin position="302"/>
        <end position="329"/>
    </location>
</feature>
<feature type="transmembrane region" description="Helical" evidence="9">
    <location>
        <begin position="118"/>
        <end position="138"/>
    </location>
</feature>
<comment type="caution">
    <text evidence="10">The sequence shown here is derived from an EMBL/GenBank/DDBJ whole genome shotgun (WGS) entry which is preliminary data.</text>
</comment>
<feature type="transmembrane region" description="Helical" evidence="9">
    <location>
        <begin position="408"/>
        <end position="429"/>
    </location>
</feature>
<evidence type="ECO:0000256" key="1">
    <source>
        <dbReference type="ARBA" id="ARBA00004141"/>
    </source>
</evidence>
<proteinExistence type="inferred from homology"/>
<protein>
    <recommendedName>
        <fullName evidence="12">Urea transporter</fullName>
    </recommendedName>
</protein>
<evidence type="ECO:0000256" key="7">
    <source>
        <dbReference type="RuleBase" id="RU362091"/>
    </source>
</evidence>
<feature type="transmembrane region" description="Helical" evidence="9">
    <location>
        <begin position="189"/>
        <end position="208"/>
    </location>
</feature>
<keyword evidence="5 9" id="KW-1133">Transmembrane helix</keyword>
<evidence type="ECO:0000313" key="11">
    <source>
        <dbReference type="Proteomes" id="UP000623687"/>
    </source>
</evidence>
<feature type="transmembrane region" description="Helical" evidence="9">
    <location>
        <begin position="50"/>
        <end position="67"/>
    </location>
</feature>
<comment type="subcellular location">
    <subcellularLocation>
        <location evidence="1">Membrane</location>
        <topology evidence="1">Multi-pass membrane protein</topology>
    </subcellularLocation>
</comment>
<keyword evidence="6 9" id="KW-0472">Membrane</keyword>
<evidence type="ECO:0000256" key="8">
    <source>
        <dbReference type="SAM" id="MobiDB-lite"/>
    </source>
</evidence>
<dbReference type="InterPro" id="IPR038377">
    <property type="entry name" value="Na/Glc_symporter_sf"/>
</dbReference>
<sequence>MGVPSEHASNAIIYTTYCVFLLFGLAVGIKFARSKSDFLASLRTQSALPLALNFATSGLGSGILFTYPEIGNIAGVQGVLTYAIASSLPIMTFPFLASRIRKACPHGFVLTEYVRERFGIVASLFLSIFSVLTMFLYMCSELTSVSLVINSLTGLNGLPATIVEVVVTILYTAVGGLRTSLITDNIQGVMIIFLMIICTIAVGVNVHIDKGAIPDSGLTHATKLGWQLLYILPVAIVFNNYFLSGYWQRAFSSKTDKDLFWGCFGATIFIFVILTLVGFSGILANWAGLIDPEVEGAGSASFFILLSTLPTWVVGFCIVFALTMSCAAYDTLQVAIVATLSNDVFRNKINMWWVRIILVVNIPAVVVATKGLNILVLFLIADLVSAALLPPILLGLIPSLYFLNGFDVVVGGLGGFLTVFFFGLIYYDGNAAAAGGLLILEKGLYANDWSAFGAFVAAPVGSMLWTAGAFGLRCAYYMIRSKRTGEPFRVFERREVDRARFADAATRAGIFIPDDFNDAGSTGSGVAISEGDRKSPDVGASEDVKRPEDLAA</sequence>
<dbReference type="OrthoDB" id="6132759at2759"/>
<keyword evidence="3" id="KW-0813">Transport</keyword>
<dbReference type="AlphaFoldDB" id="A0A8H7DRR2"/>
<dbReference type="PANTHER" id="PTHR48086:SF10">
    <property type="entry name" value="AGR155CP"/>
    <property type="match status" value="1"/>
</dbReference>
<dbReference type="PANTHER" id="PTHR48086">
    <property type="entry name" value="SODIUM/PROLINE SYMPORTER-RELATED"/>
    <property type="match status" value="1"/>
</dbReference>
<comment type="similarity">
    <text evidence="2 7">Belongs to the sodium:solute symporter (SSF) (TC 2.A.21) family.</text>
</comment>
<dbReference type="VEuPathDB" id="FungiDB:PC9H_008565"/>